<feature type="compositionally biased region" description="Polar residues" evidence="1">
    <location>
        <begin position="65"/>
        <end position="81"/>
    </location>
</feature>
<proteinExistence type="predicted"/>
<feature type="region of interest" description="Disordered" evidence="1">
    <location>
        <begin position="118"/>
        <end position="140"/>
    </location>
</feature>
<keyword evidence="4" id="KW-1185">Reference proteome</keyword>
<accession>A0ABQ4XHV0</accession>
<feature type="region of interest" description="Disordered" evidence="1">
    <location>
        <begin position="40"/>
        <end position="81"/>
    </location>
</feature>
<dbReference type="EMBL" id="BQNB010009503">
    <property type="protein sequence ID" value="GJS64420.1"/>
    <property type="molecule type" value="Genomic_DNA"/>
</dbReference>
<evidence type="ECO:0000313" key="4">
    <source>
        <dbReference type="Proteomes" id="UP001151760"/>
    </source>
</evidence>
<sequence>MYVSGGHLKRLELKFKQFAKVESLLIKECEQLERGKQRVTAERGLHLNPQFGTRPTGLPGVGPSMVNNPRPSRQQVTGSSAQQLFISGFPTNQPMHPHMSQQSVFGLGPRLPFLAINRSSSSGAHPMLRPMSGSRTGFEQ</sequence>
<dbReference type="Proteomes" id="UP001151760">
    <property type="component" value="Unassembled WGS sequence"/>
</dbReference>
<evidence type="ECO:0000313" key="3">
    <source>
        <dbReference type="EMBL" id="GJS64420.1"/>
    </source>
</evidence>
<name>A0ABQ4XHV0_9ASTR</name>
<comment type="caution">
    <text evidence="3">The sequence shown here is derived from an EMBL/GenBank/DDBJ whole genome shotgun (WGS) entry which is preliminary data.</text>
</comment>
<dbReference type="InterPro" id="IPR032451">
    <property type="entry name" value="SMARCC_C"/>
</dbReference>
<reference evidence="3" key="1">
    <citation type="journal article" date="2022" name="Int. J. Mol. Sci.">
        <title>Draft Genome of Tanacetum Coccineum: Genomic Comparison of Closely Related Tanacetum-Family Plants.</title>
        <authorList>
            <person name="Yamashiro T."/>
            <person name="Shiraishi A."/>
            <person name="Nakayama K."/>
            <person name="Satake H."/>
        </authorList>
    </citation>
    <scope>NUCLEOTIDE SEQUENCE</scope>
</reference>
<protein>
    <submittedName>
        <fullName evidence="3">SWI/SNF complex subunit SWI3C</fullName>
    </submittedName>
</protein>
<reference evidence="3" key="2">
    <citation type="submission" date="2022-01" db="EMBL/GenBank/DDBJ databases">
        <authorList>
            <person name="Yamashiro T."/>
            <person name="Shiraishi A."/>
            <person name="Satake H."/>
            <person name="Nakayama K."/>
        </authorList>
    </citation>
    <scope>NUCLEOTIDE SEQUENCE</scope>
</reference>
<evidence type="ECO:0000256" key="1">
    <source>
        <dbReference type="SAM" id="MobiDB-lite"/>
    </source>
</evidence>
<gene>
    <name evidence="3" type="ORF">Tco_0678984</name>
</gene>
<feature type="domain" description="SMARCC C-terminal" evidence="2">
    <location>
        <begin position="8"/>
        <end position="43"/>
    </location>
</feature>
<dbReference type="Pfam" id="PF16495">
    <property type="entry name" value="SWIRM-assoc_1"/>
    <property type="match status" value="1"/>
</dbReference>
<organism evidence="3 4">
    <name type="scientific">Tanacetum coccineum</name>
    <dbReference type="NCBI Taxonomy" id="301880"/>
    <lineage>
        <taxon>Eukaryota</taxon>
        <taxon>Viridiplantae</taxon>
        <taxon>Streptophyta</taxon>
        <taxon>Embryophyta</taxon>
        <taxon>Tracheophyta</taxon>
        <taxon>Spermatophyta</taxon>
        <taxon>Magnoliopsida</taxon>
        <taxon>eudicotyledons</taxon>
        <taxon>Gunneridae</taxon>
        <taxon>Pentapetalae</taxon>
        <taxon>asterids</taxon>
        <taxon>campanulids</taxon>
        <taxon>Asterales</taxon>
        <taxon>Asteraceae</taxon>
        <taxon>Asteroideae</taxon>
        <taxon>Anthemideae</taxon>
        <taxon>Anthemidinae</taxon>
        <taxon>Tanacetum</taxon>
    </lineage>
</organism>
<evidence type="ECO:0000259" key="2">
    <source>
        <dbReference type="Pfam" id="PF16495"/>
    </source>
</evidence>